<protein>
    <recommendedName>
        <fullName evidence="1">SET domain-containing protein</fullName>
    </recommendedName>
</protein>
<dbReference type="PANTHER" id="PTHR46307:SF4">
    <property type="entry name" value="G9A, ISOFORM B"/>
    <property type="match status" value="1"/>
</dbReference>
<dbReference type="PANTHER" id="PTHR46307">
    <property type="entry name" value="G9A, ISOFORM B"/>
    <property type="match status" value="1"/>
</dbReference>
<name>A0ABN9Q053_9DINO</name>
<dbReference type="Gene3D" id="2.170.270.10">
    <property type="entry name" value="SET domain"/>
    <property type="match status" value="1"/>
</dbReference>
<evidence type="ECO:0000313" key="3">
    <source>
        <dbReference type="Proteomes" id="UP001189429"/>
    </source>
</evidence>
<dbReference type="PROSITE" id="PS50280">
    <property type="entry name" value="SET"/>
    <property type="match status" value="1"/>
</dbReference>
<comment type="caution">
    <text evidence="2">The sequence shown here is derived from an EMBL/GenBank/DDBJ whole genome shotgun (WGS) entry which is preliminary data.</text>
</comment>
<keyword evidence="3" id="KW-1185">Reference proteome</keyword>
<evidence type="ECO:0000313" key="2">
    <source>
        <dbReference type="EMBL" id="CAK0796298.1"/>
    </source>
</evidence>
<dbReference type="Proteomes" id="UP001189429">
    <property type="component" value="Unassembled WGS sequence"/>
</dbReference>
<feature type="domain" description="SET" evidence="1">
    <location>
        <begin position="16"/>
        <end position="149"/>
    </location>
</feature>
<dbReference type="InterPro" id="IPR001214">
    <property type="entry name" value="SET_dom"/>
</dbReference>
<dbReference type="InterPro" id="IPR046341">
    <property type="entry name" value="SET_dom_sf"/>
</dbReference>
<gene>
    <name evidence="2" type="ORF">PCOR1329_LOCUS5713</name>
</gene>
<dbReference type="SMART" id="SM00317">
    <property type="entry name" value="SET"/>
    <property type="match status" value="1"/>
</dbReference>
<evidence type="ECO:0000259" key="1">
    <source>
        <dbReference type="PROSITE" id="PS50280"/>
    </source>
</evidence>
<organism evidence="2 3">
    <name type="scientific">Prorocentrum cordatum</name>
    <dbReference type="NCBI Taxonomy" id="2364126"/>
    <lineage>
        <taxon>Eukaryota</taxon>
        <taxon>Sar</taxon>
        <taxon>Alveolata</taxon>
        <taxon>Dinophyceae</taxon>
        <taxon>Prorocentrales</taxon>
        <taxon>Prorocentraceae</taxon>
        <taxon>Prorocentrum</taxon>
    </lineage>
</organism>
<accession>A0ABN9Q053</accession>
<proteinExistence type="predicted"/>
<sequence>MRAVSPREHWTAAGGFPLRVGPAEGKGNGVFAACTIPEGHFLGLYEGEMMNDEAMNARGVGSYVFDVGNGWSIDARDPDASNWARYMNHSKTHRNVVARVRRGESYMMVLSYEEHAEGGWEDLELDGTRVELYTTRKLQVGEELLLDYGPAYLASMEIVING</sequence>
<dbReference type="InterPro" id="IPR043550">
    <property type="entry name" value="EHMT1/EHMT2"/>
</dbReference>
<dbReference type="SUPFAM" id="SSF82199">
    <property type="entry name" value="SET domain"/>
    <property type="match status" value="1"/>
</dbReference>
<dbReference type="Pfam" id="PF00856">
    <property type="entry name" value="SET"/>
    <property type="match status" value="1"/>
</dbReference>
<dbReference type="EMBL" id="CAUYUJ010001514">
    <property type="protein sequence ID" value="CAK0796298.1"/>
    <property type="molecule type" value="Genomic_DNA"/>
</dbReference>
<reference evidence="2" key="1">
    <citation type="submission" date="2023-10" db="EMBL/GenBank/DDBJ databases">
        <authorList>
            <person name="Chen Y."/>
            <person name="Shah S."/>
            <person name="Dougan E. K."/>
            <person name="Thang M."/>
            <person name="Chan C."/>
        </authorList>
    </citation>
    <scope>NUCLEOTIDE SEQUENCE [LARGE SCALE GENOMIC DNA]</scope>
</reference>